<dbReference type="GO" id="GO:0005524">
    <property type="term" value="F:ATP binding"/>
    <property type="evidence" value="ECO:0007669"/>
    <property type="project" value="UniProtKB-KW"/>
</dbReference>
<feature type="region of interest" description="Disordered" evidence="6">
    <location>
        <begin position="42"/>
        <end position="73"/>
    </location>
</feature>
<feature type="compositionally biased region" description="Polar residues" evidence="6">
    <location>
        <begin position="42"/>
        <end position="64"/>
    </location>
</feature>
<keyword evidence="2" id="KW-0808">Transferase</keyword>
<evidence type="ECO:0000256" key="5">
    <source>
        <dbReference type="ARBA" id="ARBA00022840"/>
    </source>
</evidence>
<organism evidence="8 9">
    <name type="scientific">Tritrichomonas foetus</name>
    <dbReference type="NCBI Taxonomy" id="1144522"/>
    <lineage>
        <taxon>Eukaryota</taxon>
        <taxon>Metamonada</taxon>
        <taxon>Parabasalia</taxon>
        <taxon>Tritrichomonadida</taxon>
        <taxon>Tritrichomonadidae</taxon>
        <taxon>Tritrichomonas</taxon>
    </lineage>
</organism>
<dbReference type="VEuPathDB" id="TrichDB:TRFO_06804"/>
<gene>
    <name evidence="8" type="ORF">TRFO_06804</name>
</gene>
<evidence type="ECO:0000256" key="6">
    <source>
        <dbReference type="SAM" id="MobiDB-lite"/>
    </source>
</evidence>
<dbReference type="FunFam" id="3.30.200.20:FF:000131">
    <property type="entry name" value="Dual specificity protein kinase TTK"/>
    <property type="match status" value="1"/>
</dbReference>
<comment type="caution">
    <text evidence="8">The sequence shown here is derived from an EMBL/GenBank/DDBJ whole genome shotgun (WGS) entry which is preliminary data.</text>
</comment>
<keyword evidence="9" id="KW-1185">Reference proteome</keyword>
<dbReference type="Gene3D" id="3.30.200.20">
    <property type="entry name" value="Phosphorylase Kinase, domain 1"/>
    <property type="match status" value="1"/>
</dbReference>
<dbReference type="GeneID" id="94828017"/>
<keyword evidence="1" id="KW-0723">Serine/threonine-protein kinase</keyword>
<dbReference type="PANTHER" id="PTHR22974:SF21">
    <property type="entry name" value="DUAL SPECIFICITY PROTEIN KINASE TTK"/>
    <property type="match status" value="1"/>
</dbReference>
<keyword evidence="3" id="KW-0547">Nucleotide-binding</keyword>
<dbReference type="InterPro" id="IPR011009">
    <property type="entry name" value="Kinase-like_dom_sf"/>
</dbReference>
<evidence type="ECO:0000259" key="7">
    <source>
        <dbReference type="PROSITE" id="PS50011"/>
    </source>
</evidence>
<protein>
    <recommendedName>
        <fullName evidence="7">Protein kinase domain-containing protein</fullName>
    </recommendedName>
</protein>
<dbReference type="GO" id="GO:0004674">
    <property type="term" value="F:protein serine/threonine kinase activity"/>
    <property type="evidence" value="ECO:0007669"/>
    <property type="project" value="UniProtKB-KW"/>
</dbReference>
<evidence type="ECO:0000256" key="4">
    <source>
        <dbReference type="ARBA" id="ARBA00022777"/>
    </source>
</evidence>
<dbReference type="Proteomes" id="UP000179807">
    <property type="component" value="Unassembled WGS sequence"/>
</dbReference>
<feature type="region of interest" description="Disordered" evidence="6">
    <location>
        <begin position="1"/>
        <end position="26"/>
    </location>
</feature>
<dbReference type="InterPro" id="IPR000719">
    <property type="entry name" value="Prot_kinase_dom"/>
</dbReference>
<dbReference type="PROSITE" id="PS50011">
    <property type="entry name" value="PROTEIN_KINASE_DOM"/>
    <property type="match status" value="1"/>
</dbReference>
<dbReference type="SUPFAM" id="SSF56112">
    <property type="entry name" value="Protein kinase-like (PK-like)"/>
    <property type="match status" value="1"/>
</dbReference>
<reference evidence="8" key="1">
    <citation type="submission" date="2016-10" db="EMBL/GenBank/DDBJ databases">
        <authorList>
            <person name="Benchimol M."/>
            <person name="Almeida L.G."/>
            <person name="Vasconcelos A.T."/>
            <person name="Perreira-Neves A."/>
            <person name="Rosa I.A."/>
            <person name="Tasca T."/>
            <person name="Bogo M.R."/>
            <person name="de Souza W."/>
        </authorList>
    </citation>
    <scope>NUCLEOTIDE SEQUENCE [LARGE SCALE GENOMIC DNA]</scope>
    <source>
        <strain evidence="8">K</strain>
    </source>
</reference>
<dbReference type="RefSeq" id="XP_068356279.1">
    <property type="nucleotide sequence ID" value="XM_068493313.1"/>
</dbReference>
<feature type="compositionally biased region" description="Polar residues" evidence="6">
    <location>
        <begin position="1"/>
        <end position="17"/>
    </location>
</feature>
<feature type="domain" description="Protein kinase" evidence="7">
    <location>
        <begin position="96"/>
        <end position="356"/>
    </location>
</feature>
<dbReference type="EMBL" id="MLAK01000838">
    <property type="protein sequence ID" value="OHT03143.1"/>
    <property type="molecule type" value="Genomic_DNA"/>
</dbReference>
<dbReference type="GO" id="GO:0004712">
    <property type="term" value="F:protein serine/threonine/tyrosine kinase activity"/>
    <property type="evidence" value="ECO:0007669"/>
    <property type="project" value="TreeGrafter"/>
</dbReference>
<evidence type="ECO:0000256" key="2">
    <source>
        <dbReference type="ARBA" id="ARBA00022679"/>
    </source>
</evidence>
<sequence>MNFRQGGSYSKGISTSRNKIEARNPQPLYEEMEETDVSINTTNGFNQKINTPNSKELESPSSLMTPKGTHSPGSAIEQFKRLMQPNNSIRVNNVKYTKIEQIGSGRSKNSTIYKVFDSDGNFFALKIVRITSEKALEAYENEISFLNQYPDSERIIKLIDSEITDNEIYMVFELGDTDLRHFIDETFGKKQNKRLSPNYLRYIWQQMLYCVQELHMNKAIHGNLRPENFLFVKGSLKLIDFGIVKEIIDDQTSFEGIGVQDMRGNEYRSPEVMSQSFVKWRTSADVWSLGCILYELAYGKAPYQTLGIKPNYKSITFPKLANFPDFRSLQVCIMGCLNPDPLNRYTIDDLLTHAFIQPFSVQTIFDDIDENTLMEVKQNLINLAIQVHDEFNDNDFGQEAGRTVRLKLAKDFIAGKRMIIQAKSQ</sequence>
<dbReference type="GO" id="GO:0034501">
    <property type="term" value="P:protein localization to kinetochore"/>
    <property type="evidence" value="ECO:0007669"/>
    <property type="project" value="TreeGrafter"/>
</dbReference>
<keyword evidence="4" id="KW-0418">Kinase</keyword>
<evidence type="ECO:0000313" key="8">
    <source>
        <dbReference type="EMBL" id="OHT03143.1"/>
    </source>
</evidence>
<evidence type="ECO:0000313" key="9">
    <source>
        <dbReference type="Proteomes" id="UP000179807"/>
    </source>
</evidence>
<proteinExistence type="predicted"/>
<keyword evidence="5" id="KW-0067">ATP-binding</keyword>
<evidence type="ECO:0000256" key="1">
    <source>
        <dbReference type="ARBA" id="ARBA00022527"/>
    </source>
</evidence>
<dbReference type="OrthoDB" id="20524at2759"/>
<dbReference type="GO" id="GO:0000776">
    <property type="term" value="C:kinetochore"/>
    <property type="evidence" value="ECO:0007669"/>
    <property type="project" value="TreeGrafter"/>
</dbReference>
<dbReference type="PANTHER" id="PTHR22974">
    <property type="entry name" value="MIXED LINEAGE PROTEIN KINASE"/>
    <property type="match status" value="1"/>
</dbReference>
<dbReference type="GO" id="GO:0007094">
    <property type="term" value="P:mitotic spindle assembly checkpoint signaling"/>
    <property type="evidence" value="ECO:0007669"/>
    <property type="project" value="TreeGrafter"/>
</dbReference>
<dbReference type="Gene3D" id="1.10.510.10">
    <property type="entry name" value="Transferase(Phosphotransferase) domain 1"/>
    <property type="match status" value="1"/>
</dbReference>
<dbReference type="GO" id="GO:0005634">
    <property type="term" value="C:nucleus"/>
    <property type="evidence" value="ECO:0007669"/>
    <property type="project" value="TreeGrafter"/>
</dbReference>
<evidence type="ECO:0000256" key="3">
    <source>
        <dbReference type="ARBA" id="ARBA00022741"/>
    </source>
</evidence>
<dbReference type="GO" id="GO:0007059">
    <property type="term" value="P:chromosome segregation"/>
    <property type="evidence" value="ECO:0007669"/>
    <property type="project" value="TreeGrafter"/>
</dbReference>
<dbReference type="AlphaFoldDB" id="A0A1J4JVF7"/>
<accession>A0A1J4JVF7</accession>
<dbReference type="GO" id="GO:0033316">
    <property type="term" value="P:meiotic spindle assembly checkpoint signaling"/>
    <property type="evidence" value="ECO:0007669"/>
    <property type="project" value="TreeGrafter"/>
</dbReference>
<name>A0A1J4JVF7_9EUKA</name>
<dbReference type="Pfam" id="PF00069">
    <property type="entry name" value="Pkinase"/>
    <property type="match status" value="1"/>
</dbReference>